<dbReference type="EMBL" id="KY523104">
    <property type="protein sequence ID" value="QKU35731.1"/>
    <property type="molecule type" value="Genomic_DNA"/>
</dbReference>
<name>A0A6N1P472_9VIRU</name>
<reference evidence="1" key="1">
    <citation type="submission" date="2017-01" db="EMBL/GenBank/DDBJ databases">
        <authorList>
            <person name="Assis F.L."/>
            <person name="Abrahao J.S."/>
            <person name="Silva L."/>
            <person name="Khalil J.B."/>
            <person name="Rodrigues R."/>
            <person name="Silva L.S."/>
            <person name="Arantes T."/>
            <person name="Boratto P."/>
            <person name="Andrade M."/>
            <person name="Kroon E.G."/>
            <person name="Ribeiro B."/>
            <person name="Bergier I."/>
            <person name="Seligmann H."/>
            <person name="Ghigo E."/>
            <person name="Colson P."/>
            <person name="Levasseur A."/>
            <person name="Raoult D."/>
            <person name="Scola B.L."/>
        </authorList>
    </citation>
    <scope>NUCLEOTIDE SEQUENCE</scope>
    <source>
        <strain evidence="1">Soda lake</strain>
    </source>
</reference>
<evidence type="ECO:0000313" key="1">
    <source>
        <dbReference type="EMBL" id="QKU35731.1"/>
    </source>
</evidence>
<reference evidence="1" key="2">
    <citation type="journal article" date="2018" name="Nat. Commun.">
        <title>Tailed giant Tupanvirus possesses the most complete translational apparatus of the known virosphere.</title>
        <authorList>
            <person name="Abrahao J."/>
            <person name="Silva L."/>
            <person name="Silva L.S."/>
            <person name="Khalil J.Y.B."/>
            <person name="Rodrigues R."/>
            <person name="Arantes T."/>
            <person name="Assis F."/>
            <person name="Boratto P."/>
            <person name="Andrade M."/>
            <person name="Kroon E.G."/>
            <person name="Ribeiro B."/>
            <person name="Bergier I."/>
            <person name="Seligmann H."/>
            <person name="Ghigo E."/>
            <person name="Colson P."/>
            <person name="Levasseur A."/>
            <person name="Kroemer G."/>
            <person name="Raoult D."/>
            <person name="La Scola B."/>
        </authorList>
    </citation>
    <scope>NUCLEOTIDE SEQUENCE [LARGE SCALE GENOMIC DNA]</scope>
    <source>
        <strain evidence="1">Soda lake</strain>
    </source>
</reference>
<accession>A0A6N1P472</accession>
<organism evidence="1">
    <name type="scientific">Tupanvirus soda lake</name>
    <dbReference type="NCBI Taxonomy" id="2126985"/>
    <lineage>
        <taxon>Viruses</taxon>
        <taxon>Varidnaviria</taxon>
        <taxon>Bamfordvirae</taxon>
        <taxon>Nucleocytoviricota</taxon>
        <taxon>Megaviricetes</taxon>
        <taxon>Imitervirales</taxon>
        <taxon>Mimiviridae</taxon>
        <taxon>Megamimivirinae</taxon>
        <taxon>Tupanvirus</taxon>
        <taxon>Tupanvirus salinum</taxon>
    </lineage>
</organism>
<dbReference type="KEGG" id="vg:80519174"/>
<sequence>MTAKTIITHTFISSDKQNNQLSDTNLNKVPLLANLVNLQSQSNSNSNTIKTSITSLGFDCIKQYLEYGDWPVYAMKFGAIIQGFSLEEALDYLLIDERPYFHLDSITNDLIWMHENNVKVHLRFNTNDYGKISYYLNELDFAGFSDDSIGWNKGELYSISQTYFDIIDINDSNQLPHSVQIELNVSLDSDQIEMLTEHQVRSSPRGSEPRFSVARSARYHVCINCEDDYCNICDKHPNDCTFCEDCGECLGAACACDRAIDLEMRDREESDEKKDKQRYRQIKKRLEYEADLDDYIERKYDRAQVGVDAD</sequence>
<dbReference type="GeneID" id="80519174"/>
<proteinExistence type="predicted"/>
<protein>
    <submittedName>
        <fullName evidence="1">Putative orfan</fullName>
    </submittedName>
</protein>
<dbReference type="RefSeq" id="YP_010782410.1">
    <property type="nucleotide sequence ID" value="NC_075039.1"/>
</dbReference>